<dbReference type="AlphaFoldDB" id="A0AAD5VFJ6"/>
<feature type="transmembrane region" description="Helical" evidence="2">
    <location>
        <begin position="233"/>
        <end position="260"/>
    </location>
</feature>
<dbReference type="Proteomes" id="UP001213000">
    <property type="component" value="Unassembled WGS sequence"/>
</dbReference>
<proteinExistence type="predicted"/>
<comment type="caution">
    <text evidence="4">The sequence shown here is derived from an EMBL/GenBank/DDBJ whole genome shotgun (WGS) entry which is preliminary data.</text>
</comment>
<keyword evidence="2" id="KW-0812">Transmembrane</keyword>
<keyword evidence="2" id="KW-0472">Membrane</keyword>
<evidence type="ECO:0000313" key="4">
    <source>
        <dbReference type="EMBL" id="KAJ3556561.1"/>
    </source>
</evidence>
<feature type="region of interest" description="Disordered" evidence="1">
    <location>
        <begin position="201"/>
        <end position="226"/>
    </location>
</feature>
<gene>
    <name evidence="4" type="ORF">NP233_g11949</name>
</gene>
<evidence type="ECO:0000256" key="3">
    <source>
        <dbReference type="SAM" id="SignalP"/>
    </source>
</evidence>
<keyword evidence="3" id="KW-0732">Signal</keyword>
<evidence type="ECO:0000256" key="1">
    <source>
        <dbReference type="SAM" id="MobiDB-lite"/>
    </source>
</evidence>
<feature type="signal peptide" evidence="3">
    <location>
        <begin position="1"/>
        <end position="29"/>
    </location>
</feature>
<name>A0AAD5VFJ6_9AGAR</name>
<evidence type="ECO:0000256" key="2">
    <source>
        <dbReference type="SAM" id="Phobius"/>
    </source>
</evidence>
<evidence type="ECO:0008006" key="6">
    <source>
        <dbReference type="Google" id="ProtNLM"/>
    </source>
</evidence>
<feature type="compositionally biased region" description="Low complexity" evidence="1">
    <location>
        <begin position="210"/>
        <end position="226"/>
    </location>
</feature>
<evidence type="ECO:0000313" key="5">
    <source>
        <dbReference type="Proteomes" id="UP001213000"/>
    </source>
</evidence>
<keyword evidence="5" id="KW-1185">Reference proteome</keyword>
<dbReference type="EMBL" id="JANIEX010001566">
    <property type="protein sequence ID" value="KAJ3556561.1"/>
    <property type="molecule type" value="Genomic_DNA"/>
</dbReference>
<reference evidence="4" key="1">
    <citation type="submission" date="2022-07" db="EMBL/GenBank/DDBJ databases">
        <title>Genome Sequence of Leucocoprinus birnbaumii.</title>
        <authorList>
            <person name="Buettner E."/>
        </authorList>
    </citation>
    <scope>NUCLEOTIDE SEQUENCE</scope>
    <source>
        <strain evidence="4">VT141</strain>
    </source>
</reference>
<sequence>MTAFRRTNTLVLGWWRILLLLTVPLYSIGQQTNVSVNDAGVNQNGHAIIYSPSSSVTAGWSIQPGCSTCALMPDPVEMTSGTWHEGGPHQSAELIFSGIAVYVFCAIPTSSVTGLDTSLTFLIDNSTVSNYSFSVASLQTPSTSGFLYHVPVLAVKELPDDTHVLKVINNGPAVILLDEITYTYSEAILDASKSSGIHRRVITGGSTHDTGSVSEGSSGSDGSSTGSTLSPGVIIGIVFGALFFAFLVLYCIIIPCVSAASRQGEPPRNISSSANPGDAWPQMVAQPPQMREGGPAPHH</sequence>
<keyword evidence="2" id="KW-1133">Transmembrane helix</keyword>
<accession>A0AAD5VFJ6</accession>
<organism evidence="4 5">
    <name type="scientific">Leucocoprinus birnbaumii</name>
    <dbReference type="NCBI Taxonomy" id="56174"/>
    <lineage>
        <taxon>Eukaryota</taxon>
        <taxon>Fungi</taxon>
        <taxon>Dikarya</taxon>
        <taxon>Basidiomycota</taxon>
        <taxon>Agaricomycotina</taxon>
        <taxon>Agaricomycetes</taxon>
        <taxon>Agaricomycetidae</taxon>
        <taxon>Agaricales</taxon>
        <taxon>Agaricineae</taxon>
        <taxon>Agaricaceae</taxon>
        <taxon>Leucocoprinus</taxon>
    </lineage>
</organism>
<protein>
    <recommendedName>
        <fullName evidence="6">Transmembrane protein</fullName>
    </recommendedName>
</protein>
<feature type="chain" id="PRO_5041945460" description="Transmembrane protein" evidence="3">
    <location>
        <begin position="30"/>
        <end position="299"/>
    </location>
</feature>
<feature type="region of interest" description="Disordered" evidence="1">
    <location>
        <begin position="262"/>
        <end position="299"/>
    </location>
</feature>